<evidence type="ECO:0000256" key="1">
    <source>
        <dbReference type="ARBA" id="ARBA00022603"/>
    </source>
</evidence>
<dbReference type="GO" id="GO:0008168">
    <property type="term" value="F:methyltransferase activity"/>
    <property type="evidence" value="ECO:0007669"/>
    <property type="project" value="UniProtKB-KW"/>
</dbReference>
<evidence type="ECO:0000256" key="2">
    <source>
        <dbReference type="ARBA" id="ARBA00022679"/>
    </source>
</evidence>
<evidence type="ECO:0000313" key="3">
    <source>
        <dbReference type="EMBL" id="CAB4879735.1"/>
    </source>
</evidence>
<proteinExistence type="predicted"/>
<dbReference type="Pfam" id="PF03602">
    <property type="entry name" value="Cons_hypoth95"/>
    <property type="match status" value="1"/>
</dbReference>
<dbReference type="PROSITE" id="PS00092">
    <property type="entry name" value="N6_MTASE"/>
    <property type="match status" value="1"/>
</dbReference>
<dbReference type="GO" id="GO:0031167">
    <property type="term" value="P:rRNA methylation"/>
    <property type="evidence" value="ECO:0007669"/>
    <property type="project" value="InterPro"/>
</dbReference>
<keyword evidence="1" id="KW-0489">Methyltransferase</keyword>
<sequence length="191" mass="20865">MRIIAGAAKGRNISAVAGATRPTSDRAREALFSSLASEFGDFDGLNVLDLYAGTGAIALEALSRGASVVHAVEKDEHAQKAINSNYDSMKSADIKGSFRLFGMGVHRFLEDPAQNKYHFIYIDPPYEIEDVDVIQTLIQLENGGYLHPDALIAVERNSRVKEISWPIGYEALRSKNYGQATIFYGIPAQNG</sequence>
<protein>
    <submittedName>
        <fullName evidence="3">Unannotated protein</fullName>
    </submittedName>
</protein>
<dbReference type="InterPro" id="IPR004398">
    <property type="entry name" value="RNA_MeTrfase_RsmD"/>
</dbReference>
<name>A0A6J7EEK6_9ZZZZ</name>
<dbReference type="SUPFAM" id="SSF53335">
    <property type="entry name" value="S-adenosyl-L-methionine-dependent methyltransferases"/>
    <property type="match status" value="1"/>
</dbReference>
<dbReference type="EMBL" id="CAFBLW010000080">
    <property type="protein sequence ID" value="CAB4879735.1"/>
    <property type="molecule type" value="Genomic_DNA"/>
</dbReference>
<accession>A0A6J7EEK6</accession>
<dbReference type="PIRSF" id="PIRSF004553">
    <property type="entry name" value="CHP00095"/>
    <property type="match status" value="1"/>
</dbReference>
<organism evidence="3">
    <name type="scientific">freshwater metagenome</name>
    <dbReference type="NCBI Taxonomy" id="449393"/>
    <lineage>
        <taxon>unclassified sequences</taxon>
        <taxon>metagenomes</taxon>
        <taxon>ecological metagenomes</taxon>
    </lineage>
</organism>
<dbReference type="GO" id="GO:0003676">
    <property type="term" value="F:nucleic acid binding"/>
    <property type="evidence" value="ECO:0007669"/>
    <property type="project" value="InterPro"/>
</dbReference>
<dbReference type="NCBIfam" id="TIGR00095">
    <property type="entry name" value="16S rRNA (guanine(966)-N(2))-methyltransferase RsmD"/>
    <property type="match status" value="1"/>
</dbReference>
<dbReference type="InterPro" id="IPR029063">
    <property type="entry name" value="SAM-dependent_MTases_sf"/>
</dbReference>
<dbReference type="PANTHER" id="PTHR43542:SF1">
    <property type="entry name" value="METHYLTRANSFERASE"/>
    <property type="match status" value="1"/>
</dbReference>
<reference evidence="3" key="1">
    <citation type="submission" date="2020-05" db="EMBL/GenBank/DDBJ databases">
        <authorList>
            <person name="Chiriac C."/>
            <person name="Salcher M."/>
            <person name="Ghai R."/>
            <person name="Kavagutti S V."/>
        </authorList>
    </citation>
    <scope>NUCLEOTIDE SEQUENCE</scope>
</reference>
<gene>
    <name evidence="3" type="ORF">UFOPK3461_00848</name>
</gene>
<dbReference type="InterPro" id="IPR002052">
    <property type="entry name" value="DNA_methylase_N6_adenine_CS"/>
</dbReference>
<dbReference type="Gene3D" id="3.40.50.150">
    <property type="entry name" value="Vaccinia Virus protein VP39"/>
    <property type="match status" value="1"/>
</dbReference>
<dbReference type="CDD" id="cd02440">
    <property type="entry name" value="AdoMet_MTases"/>
    <property type="match status" value="1"/>
</dbReference>
<dbReference type="AlphaFoldDB" id="A0A6J7EEK6"/>
<dbReference type="PANTHER" id="PTHR43542">
    <property type="entry name" value="METHYLTRANSFERASE"/>
    <property type="match status" value="1"/>
</dbReference>
<keyword evidence="2" id="KW-0808">Transferase</keyword>